<dbReference type="Pfam" id="PF01425">
    <property type="entry name" value="Amidase"/>
    <property type="match status" value="1"/>
</dbReference>
<keyword evidence="4" id="KW-0378">Hydrolase</keyword>
<dbReference type="SUPFAM" id="SSF75304">
    <property type="entry name" value="Amidase signature (AS) enzymes"/>
    <property type="match status" value="1"/>
</dbReference>
<name>A0A8H3FRK8_9LECA</name>
<comment type="caution">
    <text evidence="8">The sequence shown here is derived from an EMBL/GenBank/DDBJ whole genome shotgun (WGS) entry which is preliminary data.</text>
</comment>
<dbReference type="EMBL" id="CAJPDT010000055">
    <property type="protein sequence ID" value="CAF9929847.1"/>
    <property type="molecule type" value="Genomic_DNA"/>
</dbReference>
<dbReference type="OrthoDB" id="6428749at2759"/>
<evidence type="ECO:0000256" key="1">
    <source>
        <dbReference type="ARBA" id="ARBA00001311"/>
    </source>
</evidence>
<dbReference type="InterPro" id="IPR020556">
    <property type="entry name" value="Amidase_CS"/>
</dbReference>
<proteinExistence type="inferred from homology"/>
<dbReference type="PROSITE" id="PS00571">
    <property type="entry name" value="AMIDASES"/>
    <property type="match status" value="1"/>
</dbReference>
<evidence type="ECO:0000256" key="6">
    <source>
        <dbReference type="PIRSR" id="PIRSR001221-2"/>
    </source>
</evidence>
<sequence>MSKPTWQEIAKVAQNHRDDTIRRVEPPIPEIPGPHLLPLDRTDVPKYLLPTEEIVITQTAPEDLVASLASGRYTSTAVTIAFLRRAGLAQALANCITELLPERAIARAKFLDEYLSKHGKPIGPLHGLPISVKEHLGMKGLGLNAGFVSWWDHKREDDALVLKILWSAGCVFYARTTQPQTLMHLETSNNLYGVTVNPFNTQLTSGGSSGGEGALIALRGSCLGLGTDIGGSIRSPSANCGLYGLRPSSYRIPCGGMSATMGGQEQIVPVLGPLSTSLDGVKLFMKTVINGKPWLHEPSLVPIPWRDQESYLKKASGNKLKVGVIWHDGVVKPHPPVLRALQEVVDKLKDMSSVEIVEWKPYKHDEAWTIISNLYFCDGGQEEIEAIEASGEPWRPLSKFILKENPIVKKLTVEEIWRWTMKREGYKTEYAKVWNDTATGTSGAGELEGMVDVILCPVGPGAAPPLDCARYWGYTTQWNLLDYPALVFPVTKVDSTKDVVEQDYRPMNEKDEYNHQLWKSGPEKYKGAPVSLQLVGRRYEDEKVRRVTLSVYRYPVANGVR</sequence>
<dbReference type="EC" id="3.5.1.4" evidence="3"/>
<dbReference type="PIRSF" id="PIRSF001221">
    <property type="entry name" value="Amidase_fungi"/>
    <property type="match status" value="1"/>
</dbReference>
<dbReference type="InterPro" id="IPR023631">
    <property type="entry name" value="Amidase_dom"/>
</dbReference>
<feature type="binding site" evidence="6">
    <location>
        <begin position="229"/>
        <end position="232"/>
    </location>
    <ligand>
        <name>substrate</name>
    </ligand>
</feature>
<evidence type="ECO:0000256" key="3">
    <source>
        <dbReference type="ARBA" id="ARBA00012922"/>
    </source>
</evidence>
<evidence type="ECO:0000256" key="2">
    <source>
        <dbReference type="ARBA" id="ARBA00009199"/>
    </source>
</evidence>
<dbReference type="GO" id="GO:0004040">
    <property type="term" value="F:amidase activity"/>
    <property type="evidence" value="ECO:0007669"/>
    <property type="project" value="UniProtKB-EC"/>
</dbReference>
<reference evidence="8" key="1">
    <citation type="submission" date="2021-03" db="EMBL/GenBank/DDBJ databases">
        <authorList>
            <person name="Tagirdzhanova G."/>
        </authorList>
    </citation>
    <scope>NUCLEOTIDE SEQUENCE</scope>
</reference>
<feature type="domain" description="Amidase" evidence="7">
    <location>
        <begin position="78"/>
        <end position="544"/>
    </location>
</feature>
<feature type="binding site" evidence="6">
    <location>
        <position position="208"/>
    </location>
    <ligand>
        <name>substrate</name>
    </ligand>
</feature>
<feature type="active site" description="Acyl-ester intermediate" evidence="5">
    <location>
        <position position="232"/>
    </location>
</feature>
<evidence type="ECO:0000313" key="9">
    <source>
        <dbReference type="Proteomes" id="UP000664534"/>
    </source>
</evidence>
<feature type="binding site" evidence="6">
    <location>
        <position position="182"/>
    </location>
    <ligand>
        <name>substrate</name>
    </ligand>
</feature>
<feature type="active site" description="Charge relay system" evidence="5">
    <location>
        <position position="208"/>
    </location>
</feature>
<evidence type="ECO:0000256" key="5">
    <source>
        <dbReference type="PIRSR" id="PIRSR001221-1"/>
    </source>
</evidence>
<organism evidence="8 9">
    <name type="scientific">Imshaugia aleurites</name>
    <dbReference type="NCBI Taxonomy" id="172621"/>
    <lineage>
        <taxon>Eukaryota</taxon>
        <taxon>Fungi</taxon>
        <taxon>Dikarya</taxon>
        <taxon>Ascomycota</taxon>
        <taxon>Pezizomycotina</taxon>
        <taxon>Lecanoromycetes</taxon>
        <taxon>OSLEUM clade</taxon>
        <taxon>Lecanoromycetidae</taxon>
        <taxon>Lecanorales</taxon>
        <taxon>Lecanorineae</taxon>
        <taxon>Parmeliaceae</taxon>
        <taxon>Imshaugia</taxon>
    </lineage>
</organism>
<accession>A0A8H3FRK8</accession>
<evidence type="ECO:0000313" key="8">
    <source>
        <dbReference type="EMBL" id="CAF9929847.1"/>
    </source>
</evidence>
<feature type="active site" description="Charge relay system" evidence="5">
    <location>
        <position position="133"/>
    </location>
</feature>
<comment type="similarity">
    <text evidence="2">Belongs to the amidase family.</text>
</comment>
<keyword evidence="9" id="KW-1185">Reference proteome</keyword>
<dbReference type="AlphaFoldDB" id="A0A8H3FRK8"/>
<dbReference type="Gene3D" id="3.90.1300.10">
    <property type="entry name" value="Amidase signature (AS) domain"/>
    <property type="match status" value="1"/>
</dbReference>
<gene>
    <name evidence="8" type="ORF">IMSHALPRED_008011</name>
</gene>
<comment type="catalytic activity">
    <reaction evidence="1">
        <text>a monocarboxylic acid amide + H2O = a monocarboxylate + NH4(+)</text>
        <dbReference type="Rhea" id="RHEA:12020"/>
        <dbReference type="ChEBI" id="CHEBI:15377"/>
        <dbReference type="ChEBI" id="CHEBI:28938"/>
        <dbReference type="ChEBI" id="CHEBI:35757"/>
        <dbReference type="ChEBI" id="CHEBI:83628"/>
        <dbReference type="EC" id="3.5.1.4"/>
    </reaction>
</comment>
<evidence type="ECO:0000259" key="7">
    <source>
        <dbReference type="Pfam" id="PF01425"/>
    </source>
</evidence>
<dbReference type="PANTHER" id="PTHR46072">
    <property type="entry name" value="AMIDASE-RELATED-RELATED"/>
    <property type="match status" value="1"/>
</dbReference>
<dbReference type="InterPro" id="IPR036928">
    <property type="entry name" value="AS_sf"/>
</dbReference>
<evidence type="ECO:0000256" key="4">
    <source>
        <dbReference type="ARBA" id="ARBA00022801"/>
    </source>
</evidence>
<protein>
    <recommendedName>
        <fullName evidence="3">amidase</fullName>
        <ecNumber evidence="3">3.5.1.4</ecNumber>
    </recommendedName>
</protein>
<dbReference type="Proteomes" id="UP000664534">
    <property type="component" value="Unassembled WGS sequence"/>
</dbReference>
<dbReference type="PANTHER" id="PTHR46072:SF4">
    <property type="entry name" value="AMIDASE C550.07-RELATED"/>
    <property type="match status" value="1"/>
</dbReference>